<name>A0AAV6MEI2_9ROSI</name>
<gene>
    <name evidence="1" type="ORF">SDJN03_20690</name>
</gene>
<evidence type="ECO:0000313" key="1">
    <source>
        <dbReference type="EMBL" id="KAG6580688.1"/>
    </source>
</evidence>
<reference evidence="1 2" key="1">
    <citation type="journal article" date="2021" name="Hortic Res">
        <title>The domestication of Cucurbita argyrosperma as revealed by the genome of its wild relative.</title>
        <authorList>
            <person name="Barrera-Redondo J."/>
            <person name="Sanchez-de la Vega G."/>
            <person name="Aguirre-Liguori J.A."/>
            <person name="Castellanos-Morales G."/>
            <person name="Gutierrez-Guerrero Y.T."/>
            <person name="Aguirre-Dugua X."/>
            <person name="Aguirre-Planter E."/>
            <person name="Tenaillon M.I."/>
            <person name="Lira-Saade R."/>
            <person name="Eguiarte L.E."/>
        </authorList>
    </citation>
    <scope>NUCLEOTIDE SEQUENCE [LARGE SCALE GENOMIC DNA]</scope>
    <source>
        <strain evidence="1">JBR-2021</strain>
    </source>
</reference>
<comment type="caution">
    <text evidence="1">The sequence shown here is derived from an EMBL/GenBank/DDBJ whole genome shotgun (WGS) entry which is preliminary data.</text>
</comment>
<protein>
    <submittedName>
        <fullName evidence="1">Uncharacterized protein</fullName>
    </submittedName>
</protein>
<proteinExistence type="predicted"/>
<dbReference type="EMBL" id="JAGKQH010000014">
    <property type="protein sequence ID" value="KAG6580688.1"/>
    <property type="molecule type" value="Genomic_DNA"/>
</dbReference>
<dbReference type="Proteomes" id="UP000685013">
    <property type="component" value="Chromosome 14"/>
</dbReference>
<organism evidence="1 2">
    <name type="scientific">Cucurbita argyrosperma subsp. sororia</name>
    <dbReference type="NCBI Taxonomy" id="37648"/>
    <lineage>
        <taxon>Eukaryota</taxon>
        <taxon>Viridiplantae</taxon>
        <taxon>Streptophyta</taxon>
        <taxon>Embryophyta</taxon>
        <taxon>Tracheophyta</taxon>
        <taxon>Spermatophyta</taxon>
        <taxon>Magnoliopsida</taxon>
        <taxon>eudicotyledons</taxon>
        <taxon>Gunneridae</taxon>
        <taxon>Pentapetalae</taxon>
        <taxon>rosids</taxon>
        <taxon>fabids</taxon>
        <taxon>Cucurbitales</taxon>
        <taxon>Cucurbitaceae</taxon>
        <taxon>Cucurbiteae</taxon>
        <taxon>Cucurbita</taxon>
    </lineage>
</organism>
<sequence length="218" mass="24389">MNRTMEEEGCSVSKEVEVAVCMAMALFYVAVVHSPALILPSITSSFSSSLHDSTVSVRHHFHRRLSRRLRSNPSYKENGVFTVISSLRYLSRSYCWINGFKVFVIVSNLLAWRNYVVAPLTEELSGQSSCPVSCSCFLQPYGITCFFFSKKRSMKMKLFPISRNSIRVPKAVLDFLGSKVELSSSVSHFPSLCNSSASTALSLASPYPQIISRLDQFD</sequence>
<keyword evidence="2" id="KW-1185">Reference proteome</keyword>
<accession>A0AAV6MEI2</accession>
<dbReference type="AlphaFoldDB" id="A0AAV6MEI2"/>
<feature type="non-terminal residue" evidence="1">
    <location>
        <position position="1"/>
    </location>
</feature>
<evidence type="ECO:0000313" key="2">
    <source>
        <dbReference type="Proteomes" id="UP000685013"/>
    </source>
</evidence>